<evidence type="ECO:0000313" key="1">
    <source>
        <dbReference type="EMBL" id="QEP40420.1"/>
    </source>
</evidence>
<reference evidence="1 2" key="2">
    <citation type="submission" date="2019-09" db="EMBL/GenBank/DDBJ databases">
        <title>Taxonomic note: a critical rebuttal of the proposed division of the genus Arcobacter into six genera, emended descriptions of Arcobacter anaerophilus and the genus Arcobacter, and an assessment of genus-level boundaries for Epsilonproteobacteria using in silico genomic comparator tools.</title>
        <authorList>
            <person name="On S.L.W."/>
            <person name="Miller W.G."/>
            <person name="Biggs P."/>
            <person name="Cornelius A."/>
            <person name="Vandamme P."/>
        </authorList>
    </citation>
    <scope>NUCLEOTIDE SEQUENCE [LARGE SCALE GENOMIC DNA]</scope>
    <source>
        <strain evidence="1 2">CCUG 56899</strain>
    </source>
</reference>
<gene>
    <name evidence="1" type="ORF">APORC_0808</name>
</gene>
<sequence>MPQLIAMIIIVVGAMIYMFQTFGGTGDKITGVAQKTSVITEIQNIKSGLQFAARDKKIVETNPNTDPAKGELTFNTLSGLASESYFAEQVNNQLNKIQESGNSLTIPTNMAKENIYNAISFGGSNTDKGGMVLALVAKKDKVPGIFVDLNFDGSTLKDTAGFLESQIANDLKGIAYIDRNATTPTAGTVTTGLDTDLGKATADKIPGYTAATNGSDKDGKFIIYFYDFASSEVVK</sequence>
<evidence type="ECO:0000313" key="2">
    <source>
        <dbReference type="Proteomes" id="UP000322644"/>
    </source>
</evidence>
<dbReference type="RefSeq" id="WP_066388119.1">
    <property type="nucleotide sequence ID" value="NZ_CP036246.2"/>
</dbReference>
<dbReference type="EMBL" id="CP036246">
    <property type="protein sequence ID" value="QEP40420.1"/>
    <property type="molecule type" value="Genomic_DNA"/>
</dbReference>
<name>A0A5C2HI07_9BACT</name>
<dbReference type="Proteomes" id="UP000322644">
    <property type="component" value="Chromosome"/>
</dbReference>
<proteinExistence type="predicted"/>
<reference evidence="1 2" key="1">
    <citation type="submission" date="2019-09" db="EMBL/GenBank/DDBJ databases">
        <title>Complete genome sequencing of four Arcobacter species reveals a diverse suite of mobile elements.</title>
        <authorList>
            <person name="Miller W.G."/>
            <person name="Yee E."/>
            <person name="Bono J.L."/>
        </authorList>
    </citation>
    <scope>NUCLEOTIDE SEQUENCE [LARGE SCALE GENOMIC DNA]</scope>
    <source>
        <strain evidence="1 2">CCUG 56899</strain>
    </source>
</reference>
<dbReference type="KEGG" id="apoc:APORC_0808"/>
<dbReference type="AlphaFoldDB" id="A0A5C2HI07"/>
<protein>
    <submittedName>
        <fullName evidence="1">Uncharacterized protein</fullName>
    </submittedName>
</protein>
<organism evidence="1 2">
    <name type="scientific">Arcobacter porcinus</name>
    <dbReference type="NCBI Taxonomy" id="1935204"/>
    <lineage>
        <taxon>Bacteria</taxon>
        <taxon>Pseudomonadati</taxon>
        <taxon>Campylobacterota</taxon>
        <taxon>Epsilonproteobacteria</taxon>
        <taxon>Campylobacterales</taxon>
        <taxon>Arcobacteraceae</taxon>
        <taxon>Arcobacter</taxon>
    </lineage>
</organism>
<accession>A0A5C2HI07</accession>